<dbReference type="Proteomes" id="UP000821853">
    <property type="component" value="Chromosome 8"/>
</dbReference>
<evidence type="ECO:0000313" key="2">
    <source>
        <dbReference type="Proteomes" id="UP000821853"/>
    </source>
</evidence>
<proteinExistence type="predicted"/>
<organism evidence="1 2">
    <name type="scientific">Haemaphysalis longicornis</name>
    <name type="common">Bush tick</name>
    <dbReference type="NCBI Taxonomy" id="44386"/>
    <lineage>
        <taxon>Eukaryota</taxon>
        <taxon>Metazoa</taxon>
        <taxon>Ecdysozoa</taxon>
        <taxon>Arthropoda</taxon>
        <taxon>Chelicerata</taxon>
        <taxon>Arachnida</taxon>
        <taxon>Acari</taxon>
        <taxon>Parasitiformes</taxon>
        <taxon>Ixodida</taxon>
        <taxon>Ixodoidea</taxon>
        <taxon>Ixodidae</taxon>
        <taxon>Haemaphysalinae</taxon>
        <taxon>Haemaphysalis</taxon>
    </lineage>
</organism>
<evidence type="ECO:0000313" key="1">
    <source>
        <dbReference type="EMBL" id="KAH9379853.1"/>
    </source>
</evidence>
<keyword evidence="2" id="KW-1185">Reference proteome</keyword>
<dbReference type="PANTHER" id="PTHR42765:SF1">
    <property type="entry name" value="ISOLEUCINE--TRNA LIGASE, MITOCHONDRIAL"/>
    <property type="match status" value="1"/>
</dbReference>
<gene>
    <name evidence="1" type="ORF">HPB48_022874</name>
</gene>
<name>A0A9J6GWJ9_HAELO</name>
<dbReference type="VEuPathDB" id="VectorBase:HLOH_041201"/>
<dbReference type="AlphaFoldDB" id="A0A9J6GWJ9"/>
<protein>
    <submittedName>
        <fullName evidence="1">Uncharacterized protein</fullName>
    </submittedName>
</protein>
<dbReference type="GO" id="GO:0005739">
    <property type="term" value="C:mitochondrion"/>
    <property type="evidence" value="ECO:0007669"/>
    <property type="project" value="TreeGrafter"/>
</dbReference>
<dbReference type="SUPFAM" id="SSF52374">
    <property type="entry name" value="Nucleotidylyl transferase"/>
    <property type="match status" value="1"/>
</dbReference>
<dbReference type="InterPro" id="IPR050081">
    <property type="entry name" value="Ile-tRNA_ligase"/>
</dbReference>
<dbReference type="GO" id="GO:0006428">
    <property type="term" value="P:isoleucyl-tRNA aminoacylation"/>
    <property type="evidence" value="ECO:0007669"/>
    <property type="project" value="TreeGrafter"/>
</dbReference>
<dbReference type="OrthoDB" id="10264412at2759"/>
<accession>A0A9J6GWJ9</accession>
<comment type="caution">
    <text evidence="1">The sequence shown here is derived from an EMBL/GenBank/DDBJ whole genome shotgun (WGS) entry which is preliminary data.</text>
</comment>
<dbReference type="EMBL" id="JABSTR010000010">
    <property type="protein sequence ID" value="KAH9379853.1"/>
    <property type="molecule type" value="Genomic_DNA"/>
</dbReference>
<sequence length="98" mass="11138">MLKLLCRLSTQDCLVDESGCFVASCREELRGLPVLGEGSEAVTRLLGDRVLRAGNYTHSYPYDWRSKQPVIVRSSRQWFINLDDSMRQRALVITAGYV</sequence>
<dbReference type="Gene3D" id="3.40.50.620">
    <property type="entry name" value="HUPs"/>
    <property type="match status" value="1"/>
</dbReference>
<dbReference type="GO" id="GO:0004822">
    <property type="term" value="F:isoleucine-tRNA ligase activity"/>
    <property type="evidence" value="ECO:0007669"/>
    <property type="project" value="TreeGrafter"/>
</dbReference>
<dbReference type="GO" id="GO:0032543">
    <property type="term" value="P:mitochondrial translation"/>
    <property type="evidence" value="ECO:0007669"/>
    <property type="project" value="TreeGrafter"/>
</dbReference>
<dbReference type="InterPro" id="IPR014729">
    <property type="entry name" value="Rossmann-like_a/b/a_fold"/>
</dbReference>
<dbReference type="PANTHER" id="PTHR42765">
    <property type="entry name" value="SOLEUCYL-TRNA SYNTHETASE"/>
    <property type="match status" value="1"/>
</dbReference>
<reference evidence="1 2" key="1">
    <citation type="journal article" date="2020" name="Cell">
        <title>Large-Scale Comparative Analyses of Tick Genomes Elucidate Their Genetic Diversity and Vector Capacities.</title>
        <authorList>
            <consortium name="Tick Genome and Microbiome Consortium (TIGMIC)"/>
            <person name="Jia N."/>
            <person name="Wang J."/>
            <person name="Shi W."/>
            <person name="Du L."/>
            <person name="Sun Y."/>
            <person name="Zhan W."/>
            <person name="Jiang J.F."/>
            <person name="Wang Q."/>
            <person name="Zhang B."/>
            <person name="Ji P."/>
            <person name="Bell-Sakyi L."/>
            <person name="Cui X.M."/>
            <person name="Yuan T.T."/>
            <person name="Jiang B.G."/>
            <person name="Yang W.F."/>
            <person name="Lam T.T."/>
            <person name="Chang Q.C."/>
            <person name="Ding S.J."/>
            <person name="Wang X.J."/>
            <person name="Zhu J.G."/>
            <person name="Ruan X.D."/>
            <person name="Zhao L."/>
            <person name="Wei J.T."/>
            <person name="Ye R.Z."/>
            <person name="Que T.C."/>
            <person name="Du C.H."/>
            <person name="Zhou Y.H."/>
            <person name="Cheng J.X."/>
            <person name="Dai P.F."/>
            <person name="Guo W.B."/>
            <person name="Han X.H."/>
            <person name="Huang E.J."/>
            <person name="Li L.F."/>
            <person name="Wei W."/>
            <person name="Gao Y.C."/>
            <person name="Liu J.Z."/>
            <person name="Shao H.Z."/>
            <person name="Wang X."/>
            <person name="Wang C.C."/>
            <person name="Yang T.C."/>
            <person name="Huo Q.B."/>
            <person name="Li W."/>
            <person name="Chen H.Y."/>
            <person name="Chen S.E."/>
            <person name="Zhou L.G."/>
            <person name="Ni X.B."/>
            <person name="Tian J.H."/>
            <person name="Sheng Y."/>
            <person name="Liu T."/>
            <person name="Pan Y.S."/>
            <person name="Xia L.Y."/>
            <person name="Li J."/>
            <person name="Zhao F."/>
            <person name="Cao W.C."/>
        </authorList>
    </citation>
    <scope>NUCLEOTIDE SEQUENCE [LARGE SCALE GENOMIC DNA]</scope>
    <source>
        <strain evidence="1">HaeL-2018</strain>
    </source>
</reference>